<keyword evidence="4 9" id="KW-0378">Hydrolase</keyword>
<evidence type="ECO:0000256" key="1">
    <source>
        <dbReference type="ARBA" id="ARBA00001913"/>
    </source>
</evidence>
<dbReference type="Gene3D" id="1.50.10.10">
    <property type="match status" value="3"/>
</dbReference>
<keyword evidence="5 8" id="KW-1015">Disulfide bond</keyword>
<feature type="active site" description="Proton donor" evidence="6">
    <location>
        <position position="701"/>
    </location>
</feature>
<dbReference type="GO" id="GO:0036503">
    <property type="term" value="P:ERAD pathway"/>
    <property type="evidence" value="ECO:0007669"/>
    <property type="project" value="UniProtKB-ARBA"/>
</dbReference>
<dbReference type="EMBL" id="CAJPDT010000003">
    <property type="protein sequence ID" value="CAF9907488.1"/>
    <property type="molecule type" value="Genomic_DNA"/>
</dbReference>
<feature type="region of interest" description="Disordered" evidence="10">
    <location>
        <begin position="736"/>
        <end position="931"/>
    </location>
</feature>
<feature type="compositionally biased region" description="Basic and acidic residues" evidence="10">
    <location>
        <begin position="520"/>
        <end position="530"/>
    </location>
</feature>
<feature type="compositionally biased region" description="Basic and acidic residues" evidence="10">
    <location>
        <begin position="887"/>
        <end position="912"/>
    </location>
</feature>
<comment type="pathway">
    <text evidence="2">Protein modification; protein glycosylation.</text>
</comment>
<comment type="similarity">
    <text evidence="3 9">Belongs to the glycosyl hydrolase 47 family.</text>
</comment>
<dbReference type="InterPro" id="IPR001382">
    <property type="entry name" value="Glyco_hydro_47"/>
</dbReference>
<evidence type="ECO:0000256" key="2">
    <source>
        <dbReference type="ARBA" id="ARBA00004922"/>
    </source>
</evidence>
<feature type="active site" evidence="6">
    <location>
        <position position="964"/>
    </location>
</feature>
<keyword evidence="7" id="KW-0106">Calcium</keyword>
<feature type="region of interest" description="Disordered" evidence="10">
    <location>
        <begin position="426"/>
        <end position="456"/>
    </location>
</feature>
<name>A0A8H3ELC6_9LECA</name>
<dbReference type="Proteomes" id="UP000664534">
    <property type="component" value="Unassembled WGS sequence"/>
</dbReference>
<dbReference type="PANTHER" id="PTHR11742">
    <property type="entry name" value="MANNOSYL-OLIGOSACCHARIDE ALPHA-1,2-MANNOSIDASE-RELATED"/>
    <property type="match status" value="1"/>
</dbReference>
<evidence type="ECO:0000313" key="11">
    <source>
        <dbReference type="EMBL" id="CAF9907488.1"/>
    </source>
</evidence>
<accession>A0A8H3ELC6</accession>
<evidence type="ECO:0000256" key="10">
    <source>
        <dbReference type="SAM" id="MobiDB-lite"/>
    </source>
</evidence>
<evidence type="ECO:0000256" key="5">
    <source>
        <dbReference type="ARBA" id="ARBA00023157"/>
    </source>
</evidence>
<evidence type="ECO:0000256" key="8">
    <source>
        <dbReference type="PIRSR" id="PIRSR601382-3"/>
    </source>
</evidence>
<dbReference type="PANTHER" id="PTHR11742:SF103">
    <property type="entry name" value="ENDOPLASMIC RETICULUM MANNOSIDASE MNL2-RELATED"/>
    <property type="match status" value="1"/>
</dbReference>
<keyword evidence="7" id="KW-0479">Metal-binding</keyword>
<feature type="disulfide bond" evidence="8">
    <location>
        <begin position="658"/>
        <end position="687"/>
    </location>
</feature>
<sequence length="1059" mass="115981">MFRMRRYRVFLVFAIIAVGALYHFTTLGGLESAGAASVEGLKNLGQKIESSSSSPASKSEQDTDSEEKSNAKEIIAPIAVPSLADSGTTKPSIAAAQEPESRATPASLVRPTTKYGASVAGENPLSAAKLAPSTTSTPANKTTKVETLPADPVIEHEDGKGRMEVIAETGIPKIHWSLQPEHFPIPTNDIIQLPTGKPKIIPQIQHKFIAESRSDKAAREDKREIIKKAFSFSWDGYRSKAWRQDELSPISGKHRNPFCGWGATLVDTLDTLWMMDLKEEFEEAVDAVKEIDFTTSARNDIPLFETVIRYLGGLVAAYDISGGIHKVLLDKAVELADILMGAFDTPNRMPMTFYMWKPTFASQPHRAKTRVVLAELGSLSLEFTRLAQITREARYYDAIARITSEFEVWQKETRMPGLWPLKVDASGCKKPEQAPQTKYDHPTRKGPTNSKPLLLPDDQAAAADSPTLLDGGPARRIKAEQDLQSKSEGGLVDAVDEVRKASPKSPEPNSAEASEDGVEAAEHVNHDAHDTASTASAASSLIKREVSADHVSKPAECEPQGLASPPSSPSEDFGIGGQADSVYEYLPKEYVLLGGLEENYRAMYEMAADSTIKNLLFRPMIPDENRHILHAGLAKVAEKKDPVDDKVELKPEGTHLTCFAGAMFAIGAKVFDRKDDMDIAWKLTDGCVWAYEATNTGIMPESFLAVPCPDEDICPWNETLWHAKLDPYGDLREKNRHSTQQAVLSSEKKKPLEEALQEGDKVSQAEVTEASSVPGMVSAQTERSSGKKGSTESAGSAISKSKVDQAAKPKAVLSEEEKDELMSKAKEAAASSPSLDKRQLGDLNEGDPIAPTAGEAVSFPPAVPREPKDTVTKPTTKTSEELSEEPVVDKTSAEQHLDKSKAPTPSFKDKTTVLRNANGTAKSTVYTPPPIPTREEVVKARISDERLPAGMTKVTGGRYLLRPEAIESVFVMYRTTGDEYWREKGWEMFKAIEKHTIATYGASAISDVTSKKPMALDEMESFWLAETLKYFYLLFSEPDVVSLDDYVLNTEAHPFKRPK</sequence>
<dbReference type="GO" id="GO:0004571">
    <property type="term" value="F:mannosyl-oligosaccharide 1,2-alpha-mannosidase activity"/>
    <property type="evidence" value="ECO:0007669"/>
    <property type="project" value="InterPro"/>
</dbReference>
<dbReference type="InterPro" id="IPR050749">
    <property type="entry name" value="Glycosyl_Hydrolase_47"/>
</dbReference>
<dbReference type="EC" id="3.2.1.-" evidence="9"/>
<dbReference type="GO" id="GO:0005509">
    <property type="term" value="F:calcium ion binding"/>
    <property type="evidence" value="ECO:0007669"/>
    <property type="project" value="InterPro"/>
</dbReference>
<keyword evidence="12" id="KW-1185">Reference proteome</keyword>
<gene>
    <name evidence="11" type="ORF">IMSHALPRED_005544</name>
</gene>
<feature type="region of interest" description="Disordered" evidence="10">
    <location>
        <begin position="480"/>
        <end position="576"/>
    </location>
</feature>
<protein>
    <recommendedName>
        <fullName evidence="9">alpha-1,2-Mannosidase</fullName>
        <ecNumber evidence="9">3.2.1.-</ecNumber>
    </recommendedName>
</protein>
<feature type="compositionally biased region" description="Polar residues" evidence="10">
    <location>
        <begin position="778"/>
        <end position="799"/>
    </location>
</feature>
<keyword evidence="9" id="KW-0326">Glycosidase</keyword>
<comment type="cofactor">
    <cofactor evidence="1 7">
        <name>Ca(2+)</name>
        <dbReference type="ChEBI" id="CHEBI:29108"/>
    </cofactor>
</comment>
<feature type="region of interest" description="Disordered" evidence="10">
    <location>
        <begin position="83"/>
        <end position="110"/>
    </location>
</feature>
<evidence type="ECO:0000256" key="4">
    <source>
        <dbReference type="ARBA" id="ARBA00022801"/>
    </source>
</evidence>
<feature type="binding site" evidence="7">
    <location>
        <position position="1050"/>
    </location>
    <ligand>
        <name>Ca(2+)</name>
        <dbReference type="ChEBI" id="CHEBI:29108"/>
    </ligand>
</feature>
<feature type="compositionally biased region" description="Basic and acidic residues" evidence="10">
    <location>
        <begin position="746"/>
        <end position="763"/>
    </location>
</feature>
<evidence type="ECO:0000313" key="12">
    <source>
        <dbReference type="Proteomes" id="UP000664534"/>
    </source>
</evidence>
<feature type="active site" evidence="6">
    <location>
        <position position="580"/>
    </location>
</feature>
<evidence type="ECO:0000256" key="6">
    <source>
        <dbReference type="PIRSR" id="PIRSR601382-1"/>
    </source>
</evidence>
<dbReference type="PRINTS" id="PR00747">
    <property type="entry name" value="GLYHDRLASE47"/>
</dbReference>
<reference evidence="11" key="1">
    <citation type="submission" date="2021-03" db="EMBL/GenBank/DDBJ databases">
        <authorList>
            <person name="Tagirdzhanova G."/>
        </authorList>
    </citation>
    <scope>NUCLEOTIDE SEQUENCE</scope>
</reference>
<evidence type="ECO:0000256" key="3">
    <source>
        <dbReference type="ARBA" id="ARBA00007658"/>
    </source>
</evidence>
<dbReference type="Pfam" id="PF01532">
    <property type="entry name" value="Glyco_hydro_47"/>
    <property type="match status" value="1"/>
</dbReference>
<dbReference type="UniPathway" id="UPA00378"/>
<dbReference type="InterPro" id="IPR036026">
    <property type="entry name" value="Seven-hairpin_glycosidases"/>
</dbReference>
<comment type="caution">
    <text evidence="11">The sequence shown here is derived from an EMBL/GenBank/DDBJ whole genome shotgun (WGS) entry which is preliminary data.</text>
</comment>
<dbReference type="AlphaFoldDB" id="A0A8H3ELC6"/>
<feature type="compositionally biased region" description="Polar residues" evidence="10">
    <location>
        <begin position="913"/>
        <end position="926"/>
    </location>
</feature>
<dbReference type="GO" id="GO:0005783">
    <property type="term" value="C:endoplasmic reticulum"/>
    <property type="evidence" value="ECO:0007669"/>
    <property type="project" value="TreeGrafter"/>
</dbReference>
<dbReference type="SUPFAM" id="SSF48225">
    <property type="entry name" value="Seven-hairpin glycosidases"/>
    <property type="match status" value="1"/>
</dbReference>
<feature type="active site" description="Proton donor" evidence="6">
    <location>
        <position position="305"/>
    </location>
</feature>
<proteinExistence type="inferred from homology"/>
<feature type="compositionally biased region" description="Basic and acidic residues" evidence="10">
    <location>
        <begin position="427"/>
        <end position="443"/>
    </location>
</feature>
<dbReference type="OrthoDB" id="10052040at2759"/>
<evidence type="ECO:0000256" key="7">
    <source>
        <dbReference type="PIRSR" id="PIRSR601382-2"/>
    </source>
</evidence>
<dbReference type="GO" id="GO:0016020">
    <property type="term" value="C:membrane"/>
    <property type="evidence" value="ECO:0007669"/>
    <property type="project" value="InterPro"/>
</dbReference>
<dbReference type="InterPro" id="IPR012341">
    <property type="entry name" value="6hp_glycosidase-like_sf"/>
</dbReference>
<evidence type="ECO:0000256" key="9">
    <source>
        <dbReference type="RuleBase" id="RU361193"/>
    </source>
</evidence>
<feature type="compositionally biased region" description="Basic and acidic residues" evidence="10">
    <location>
        <begin position="542"/>
        <end position="556"/>
    </location>
</feature>
<feature type="region of interest" description="Disordered" evidence="10">
    <location>
        <begin position="46"/>
        <end position="70"/>
    </location>
</feature>
<organism evidence="11 12">
    <name type="scientific">Imshaugia aleurites</name>
    <dbReference type="NCBI Taxonomy" id="172621"/>
    <lineage>
        <taxon>Eukaryota</taxon>
        <taxon>Fungi</taxon>
        <taxon>Dikarya</taxon>
        <taxon>Ascomycota</taxon>
        <taxon>Pezizomycotina</taxon>
        <taxon>Lecanoromycetes</taxon>
        <taxon>OSLEUM clade</taxon>
        <taxon>Lecanoromycetidae</taxon>
        <taxon>Lecanorales</taxon>
        <taxon>Lecanorineae</taxon>
        <taxon>Parmeliaceae</taxon>
        <taxon>Imshaugia</taxon>
    </lineage>
</organism>
<feature type="compositionally biased region" description="Low complexity" evidence="10">
    <location>
        <begin position="531"/>
        <end position="540"/>
    </location>
</feature>
<dbReference type="GO" id="GO:0005975">
    <property type="term" value="P:carbohydrate metabolic process"/>
    <property type="evidence" value="ECO:0007669"/>
    <property type="project" value="InterPro"/>
</dbReference>